<proteinExistence type="predicted"/>
<dbReference type="EMBL" id="MU796200">
    <property type="protein sequence ID" value="KAJ3804199.1"/>
    <property type="molecule type" value="Genomic_DNA"/>
</dbReference>
<dbReference type="Proteomes" id="UP001163835">
    <property type="component" value="Unassembled WGS sequence"/>
</dbReference>
<organism evidence="1 2">
    <name type="scientific">Lentinula aff. lateritia</name>
    <dbReference type="NCBI Taxonomy" id="2804960"/>
    <lineage>
        <taxon>Eukaryota</taxon>
        <taxon>Fungi</taxon>
        <taxon>Dikarya</taxon>
        <taxon>Basidiomycota</taxon>
        <taxon>Agaricomycotina</taxon>
        <taxon>Agaricomycetes</taxon>
        <taxon>Agaricomycetidae</taxon>
        <taxon>Agaricales</taxon>
        <taxon>Marasmiineae</taxon>
        <taxon>Omphalotaceae</taxon>
        <taxon>Lentinula</taxon>
    </lineage>
</organism>
<keyword evidence="2" id="KW-1185">Reference proteome</keyword>
<evidence type="ECO:0000313" key="1">
    <source>
        <dbReference type="EMBL" id="KAJ3804199.1"/>
    </source>
</evidence>
<sequence length="303" mass="33088">MICGYPEEGSYSVSPPPLAEVQGELNKTLASLRRVATFAHRVYRCNPSSVLHQQNRCVGVLINAVISFLRHGLDTSDEDVLARNFQLALQYMEAAHFVHAELHLRSLSSIQWFFANAAEREEGIYRLVLAHSRFSDNAPFLNVAQHAGFVAPFDNSLEPPLHCCILDRLTQQWEAMMLGYIHFLTNTPLPQAGPQEEGSGPHEEISDLQEGVGVGTATIPLFLPDPLSPTPVASPASPSPPPPLFGSVASLAIDMTADDDDDEIYKSVESIERRNCLEDSLGEDAPMGDEAGSLLKMESPAVL</sequence>
<reference evidence="1" key="1">
    <citation type="submission" date="2022-09" db="EMBL/GenBank/DDBJ databases">
        <title>A Global Phylogenomic Analysis of the Shiitake Genus Lentinula.</title>
        <authorList>
            <consortium name="DOE Joint Genome Institute"/>
            <person name="Sierra-Patev S."/>
            <person name="Min B."/>
            <person name="Naranjo-Ortiz M."/>
            <person name="Looney B."/>
            <person name="Konkel Z."/>
            <person name="Slot J.C."/>
            <person name="Sakamoto Y."/>
            <person name="Steenwyk J.L."/>
            <person name="Rokas A."/>
            <person name="Carro J."/>
            <person name="Camarero S."/>
            <person name="Ferreira P."/>
            <person name="Molpeceres G."/>
            <person name="Ruiz-Duenas F.J."/>
            <person name="Serrano A."/>
            <person name="Henrissat B."/>
            <person name="Drula E."/>
            <person name="Hughes K.W."/>
            <person name="Mata J.L."/>
            <person name="Ishikawa N.K."/>
            <person name="Vargas-Isla R."/>
            <person name="Ushijima S."/>
            <person name="Smith C.A."/>
            <person name="Ahrendt S."/>
            <person name="Andreopoulos W."/>
            <person name="He G."/>
            <person name="Labutti K."/>
            <person name="Lipzen A."/>
            <person name="Ng V."/>
            <person name="Riley R."/>
            <person name="Sandor L."/>
            <person name="Barry K."/>
            <person name="Martinez A.T."/>
            <person name="Xiao Y."/>
            <person name="Gibbons J.G."/>
            <person name="Terashima K."/>
            <person name="Grigoriev I.V."/>
            <person name="Hibbett D.S."/>
        </authorList>
    </citation>
    <scope>NUCLEOTIDE SEQUENCE</scope>
    <source>
        <strain evidence="1">TMI1499</strain>
    </source>
</reference>
<name>A0ACC1THP1_9AGAR</name>
<comment type="caution">
    <text evidence="1">The sequence shown here is derived from an EMBL/GenBank/DDBJ whole genome shotgun (WGS) entry which is preliminary data.</text>
</comment>
<evidence type="ECO:0000313" key="2">
    <source>
        <dbReference type="Proteomes" id="UP001163835"/>
    </source>
</evidence>
<protein>
    <submittedName>
        <fullName evidence="1">Uncharacterized protein</fullName>
    </submittedName>
</protein>
<accession>A0ACC1THP1</accession>
<gene>
    <name evidence="1" type="ORF">F5876DRAFT_83582</name>
</gene>